<comment type="caution">
    <text evidence="3">The sequence shown here is derived from an EMBL/GenBank/DDBJ whole genome shotgun (WGS) entry which is preliminary data.</text>
</comment>
<dbReference type="Pfam" id="PF05175">
    <property type="entry name" value="MTS"/>
    <property type="match status" value="1"/>
</dbReference>
<evidence type="ECO:0000256" key="1">
    <source>
        <dbReference type="SAM" id="MobiDB-lite"/>
    </source>
</evidence>
<dbReference type="InterPro" id="IPR007848">
    <property type="entry name" value="Small_mtfrase_dom"/>
</dbReference>
<dbReference type="PANTHER" id="PTHR18895:SF74">
    <property type="entry name" value="MTRF1L RELEASE FACTOR GLUTAMINE METHYLTRANSFERASE"/>
    <property type="match status" value="1"/>
</dbReference>
<dbReference type="GO" id="GO:0032259">
    <property type="term" value="P:methylation"/>
    <property type="evidence" value="ECO:0007669"/>
    <property type="project" value="UniProtKB-KW"/>
</dbReference>
<dbReference type="GO" id="GO:0008168">
    <property type="term" value="F:methyltransferase activity"/>
    <property type="evidence" value="ECO:0007669"/>
    <property type="project" value="UniProtKB-KW"/>
</dbReference>
<dbReference type="Gene3D" id="1.10.8.10">
    <property type="entry name" value="DNA helicase RuvA subunit, C-terminal domain"/>
    <property type="match status" value="1"/>
</dbReference>
<feature type="region of interest" description="Disordered" evidence="1">
    <location>
        <begin position="109"/>
        <end position="128"/>
    </location>
</feature>
<dbReference type="InterPro" id="IPR029063">
    <property type="entry name" value="SAM-dependent_MTases_sf"/>
</dbReference>
<dbReference type="AlphaFoldDB" id="A0A6I4NYQ1"/>
<proteinExistence type="predicted"/>
<dbReference type="InterPro" id="IPR050320">
    <property type="entry name" value="N5-glutamine_MTase"/>
</dbReference>
<dbReference type="Gene3D" id="3.40.50.150">
    <property type="entry name" value="Vaccinia Virus protein VP39"/>
    <property type="match status" value="1"/>
</dbReference>
<evidence type="ECO:0000313" key="3">
    <source>
        <dbReference type="EMBL" id="MWB99500.1"/>
    </source>
</evidence>
<dbReference type="PANTHER" id="PTHR18895">
    <property type="entry name" value="HEMK METHYLTRANSFERASE"/>
    <property type="match status" value="1"/>
</dbReference>
<accession>A0A6I4NYQ1</accession>
<name>A0A6I4NYQ1_9MICO</name>
<feature type="domain" description="Methyltransferase small" evidence="2">
    <location>
        <begin position="136"/>
        <end position="211"/>
    </location>
</feature>
<gene>
    <name evidence="3" type="ORF">GB864_13200</name>
</gene>
<organism evidence="3 4">
    <name type="scientific">Agromyces seonyuensis</name>
    <dbReference type="NCBI Taxonomy" id="2662446"/>
    <lineage>
        <taxon>Bacteria</taxon>
        <taxon>Bacillati</taxon>
        <taxon>Actinomycetota</taxon>
        <taxon>Actinomycetes</taxon>
        <taxon>Micrococcales</taxon>
        <taxon>Microbacteriaceae</taxon>
        <taxon>Agromyces</taxon>
    </lineage>
</organism>
<feature type="compositionally biased region" description="Low complexity" evidence="1">
    <location>
        <begin position="109"/>
        <end position="121"/>
    </location>
</feature>
<dbReference type="EMBL" id="WSTA01000063">
    <property type="protein sequence ID" value="MWB99500.1"/>
    <property type="molecule type" value="Genomic_DNA"/>
</dbReference>
<keyword evidence="3" id="KW-0808">Transferase</keyword>
<reference evidence="3 4" key="1">
    <citation type="submission" date="2019-12" db="EMBL/GenBank/DDBJ databases">
        <authorList>
            <person name="Kim Y.S."/>
        </authorList>
    </citation>
    <scope>NUCLEOTIDE SEQUENCE [LARGE SCALE GENOMIC DNA]</scope>
    <source>
        <strain evidence="3 4">MMS17-SY077</strain>
    </source>
</reference>
<evidence type="ECO:0000313" key="4">
    <source>
        <dbReference type="Proteomes" id="UP000438182"/>
    </source>
</evidence>
<sequence length="304" mass="30614">MDAAGEPAADLVALVARLRATGSVFAEEEATVLVEAAGGDAARLESLVARRVAGEPLEPLVGRVEFAGLTLALGPGVFVPRARTELVARLAAARAAALLASPASPEWVGPAGAGRPAPAGPTHSQGWSAQGGPAVVLDLCCGVGAVAAVVAARAPGTRLLGSDLDPVAVEWARANLPAETTVVAGDLFAALPQGIRGGIDVVAVNAPYVPTAEIANMPAEAREHEPHATLDGGPDGLDLHRRIAAAAPEWLRPHGAVVIEASRRQAPVSAAIFAAAGFRTAVVVDDDVDGTAVIAVRGARHSPE</sequence>
<evidence type="ECO:0000259" key="2">
    <source>
        <dbReference type="Pfam" id="PF05175"/>
    </source>
</evidence>
<dbReference type="Proteomes" id="UP000438182">
    <property type="component" value="Unassembled WGS sequence"/>
</dbReference>
<keyword evidence="3" id="KW-0489">Methyltransferase</keyword>
<dbReference type="SUPFAM" id="SSF53335">
    <property type="entry name" value="S-adenosyl-L-methionine-dependent methyltransferases"/>
    <property type="match status" value="1"/>
</dbReference>
<keyword evidence="4" id="KW-1185">Reference proteome</keyword>
<protein>
    <submittedName>
        <fullName evidence="3">Methyltransferase</fullName>
    </submittedName>
</protein>